<dbReference type="InterPro" id="IPR000504">
    <property type="entry name" value="RRM_dom"/>
</dbReference>
<sequence length="724" mass="82228">MKRFNKPTTQRRKKPRYYDDFNDELAQYGLLTQYGSTPLKANEKAEPAEQALEGTDELDIYLPAAINSDDEKPEPIPYTYQPPPPPHMANMTTPMPFEAANGYMAHPLQASQVPQLGPYGYPRPPPPPPHMFPGARPPPHIFPGIRPPHIFPGAHPPMPLPPPPMRPAGVSALNATAPPPTSSLNSSPNRTIYLGNVTEELTSHDILQCVHQGALEQFRMSKERFCAFLTFLDANAANAFYQTYTTKKFIVKGVVLQVNWGSPKAISSTLQIQIEAGATRNVYLGRLLDTDTEEVIRTKVKKFGPIEHIRIIKPKKIAFVHFLSILSAIKCNSVLPLDPEWKDKTVGYGRDHCTDVFTQYNSALGIVPQKLQHSDTETPYEPLTNDMEYNLANVRRTVYFGNIHPDAGCEDLCNVIKGGNVLMIRFFKATQNAFVTFFDEESAERVYEYFEKYQLSVRGRKLKLGWGKPSTISPRTAFAIKNGATRNLYIGGIDTSIYTAEKLRQDFSDYGETEQVNVMKEQMTGFVNFLSLNDAMTAIVAIKTKPEYADIKISYGKDRCGNKPKITKSMENRAAKRLMKLQRREEGVKAGDEKKDAKKNDEKKDDVEKDDEKKDDAKKEDEKKDDAKNDDVKKDDEKKDDEKKDDEKKDDEKKDDEKKDDEKKDDEKKDDEKKDDEKKDDEKKDDENELNKDVADKVDAEEEQDEEVAKKYEDKQECSQKSNK</sequence>
<comment type="caution">
    <text evidence="5">The sequence shown here is derived from an EMBL/GenBank/DDBJ whole genome shotgun (WGS) entry which is preliminary data.</text>
</comment>
<dbReference type="GO" id="GO:0000398">
    <property type="term" value="P:mRNA splicing, via spliceosome"/>
    <property type="evidence" value="ECO:0007669"/>
    <property type="project" value="TreeGrafter"/>
</dbReference>
<evidence type="ECO:0000256" key="3">
    <source>
        <dbReference type="SAM" id="MobiDB-lite"/>
    </source>
</evidence>
<dbReference type="Proteomes" id="UP000093000">
    <property type="component" value="Unassembled WGS sequence"/>
</dbReference>
<feature type="compositionally biased region" description="Basic and acidic residues" evidence="3">
    <location>
        <begin position="582"/>
        <end position="698"/>
    </location>
</feature>
<dbReference type="InParanoid" id="A0A1C7NWC5"/>
<dbReference type="InterPro" id="IPR039171">
    <property type="entry name" value="Cwc2/Slt11"/>
</dbReference>
<dbReference type="Pfam" id="PF00076">
    <property type="entry name" value="RRM_1"/>
    <property type="match status" value="2"/>
</dbReference>
<accession>A0A1C7NWC5</accession>
<dbReference type="PANTHER" id="PTHR14089">
    <property type="entry name" value="PRE-MRNA-SPLICING FACTOR RBM22"/>
    <property type="match status" value="1"/>
</dbReference>
<dbReference type="EMBL" id="LUGH01000004">
    <property type="protein sequence ID" value="OBZ91724.1"/>
    <property type="molecule type" value="Genomic_DNA"/>
</dbReference>
<keyword evidence="1 2" id="KW-0694">RNA-binding</keyword>
<feature type="region of interest" description="Disordered" evidence="3">
    <location>
        <begin position="560"/>
        <end position="724"/>
    </location>
</feature>
<dbReference type="GO" id="GO:0003729">
    <property type="term" value="F:mRNA binding"/>
    <property type="evidence" value="ECO:0007669"/>
    <property type="project" value="TreeGrafter"/>
</dbReference>
<dbReference type="PROSITE" id="PS50102">
    <property type="entry name" value="RRM"/>
    <property type="match status" value="4"/>
</dbReference>
<evidence type="ECO:0000313" key="5">
    <source>
        <dbReference type="EMBL" id="OBZ91724.1"/>
    </source>
</evidence>
<dbReference type="SMART" id="SM00360">
    <property type="entry name" value="RRM"/>
    <property type="match status" value="4"/>
</dbReference>
<proteinExistence type="predicted"/>
<gene>
    <name evidence="5" type="primary">nrd1_0</name>
    <name evidence="5" type="ORF">A0J61_00187</name>
</gene>
<dbReference type="AlphaFoldDB" id="A0A1C7NWC5"/>
<evidence type="ECO:0000313" key="6">
    <source>
        <dbReference type="Proteomes" id="UP000093000"/>
    </source>
</evidence>
<feature type="domain" description="RRM" evidence="4">
    <location>
        <begin position="280"/>
        <end position="351"/>
    </location>
</feature>
<dbReference type="STRING" id="101091.A0A1C7NWC5"/>
<dbReference type="Gene3D" id="3.30.70.330">
    <property type="match status" value="4"/>
</dbReference>
<feature type="domain" description="RRM" evidence="4">
    <location>
        <begin position="396"/>
        <end position="469"/>
    </location>
</feature>
<evidence type="ECO:0000256" key="1">
    <source>
        <dbReference type="ARBA" id="ARBA00022884"/>
    </source>
</evidence>
<dbReference type="FunCoup" id="A0A1C7NWC5">
    <property type="interactions" value="32"/>
</dbReference>
<dbReference type="OrthoDB" id="6407164at2759"/>
<reference evidence="5 6" key="1">
    <citation type="submission" date="2016-03" db="EMBL/GenBank/DDBJ databases">
        <title>Choanephora cucurbitarum.</title>
        <authorList>
            <person name="Min B."/>
            <person name="Park H."/>
            <person name="Park J.-H."/>
            <person name="Shin H.-D."/>
            <person name="Choi I.-G."/>
        </authorList>
    </citation>
    <scope>NUCLEOTIDE SEQUENCE [LARGE SCALE GENOMIC DNA]</scope>
    <source>
        <strain evidence="5 6">KUS-F28377</strain>
    </source>
</reference>
<name>A0A1C7NWC5_9FUNG</name>
<dbReference type="InterPro" id="IPR035979">
    <property type="entry name" value="RBD_domain_sf"/>
</dbReference>
<dbReference type="InterPro" id="IPR012677">
    <property type="entry name" value="Nucleotide-bd_a/b_plait_sf"/>
</dbReference>
<evidence type="ECO:0000256" key="2">
    <source>
        <dbReference type="PROSITE-ProRule" id="PRU00176"/>
    </source>
</evidence>
<feature type="domain" description="RRM" evidence="4">
    <location>
        <begin position="190"/>
        <end position="263"/>
    </location>
</feature>
<evidence type="ECO:0000259" key="4">
    <source>
        <dbReference type="PROSITE" id="PS50102"/>
    </source>
</evidence>
<keyword evidence="6" id="KW-1185">Reference proteome</keyword>
<dbReference type="SUPFAM" id="SSF54928">
    <property type="entry name" value="RNA-binding domain, RBD"/>
    <property type="match status" value="2"/>
</dbReference>
<dbReference type="GO" id="GO:0010494">
    <property type="term" value="C:cytoplasmic stress granule"/>
    <property type="evidence" value="ECO:0007669"/>
    <property type="project" value="TreeGrafter"/>
</dbReference>
<organism evidence="5 6">
    <name type="scientific">Choanephora cucurbitarum</name>
    <dbReference type="NCBI Taxonomy" id="101091"/>
    <lineage>
        <taxon>Eukaryota</taxon>
        <taxon>Fungi</taxon>
        <taxon>Fungi incertae sedis</taxon>
        <taxon>Mucoromycota</taxon>
        <taxon>Mucoromycotina</taxon>
        <taxon>Mucoromycetes</taxon>
        <taxon>Mucorales</taxon>
        <taxon>Mucorineae</taxon>
        <taxon>Choanephoraceae</taxon>
        <taxon>Choanephoroideae</taxon>
        <taxon>Choanephora</taxon>
    </lineage>
</organism>
<dbReference type="PANTHER" id="PTHR14089:SF8">
    <property type="entry name" value="RNA-BINDING PROTEIN MRN1"/>
    <property type="match status" value="1"/>
</dbReference>
<feature type="domain" description="RRM" evidence="4">
    <location>
        <begin position="486"/>
        <end position="558"/>
    </location>
</feature>
<feature type="compositionally biased region" description="Basic and acidic residues" evidence="3">
    <location>
        <begin position="707"/>
        <end position="718"/>
    </location>
</feature>
<protein>
    <submittedName>
        <fullName evidence="5">Negative regulator of differentiation 1</fullName>
    </submittedName>
</protein>